<feature type="compositionally biased region" description="Polar residues" evidence="1">
    <location>
        <begin position="69"/>
        <end position="80"/>
    </location>
</feature>
<evidence type="ECO:0000313" key="3">
    <source>
        <dbReference type="EMBL" id="KAF7366070.1"/>
    </source>
</evidence>
<dbReference type="AlphaFoldDB" id="A0A8H7D9A4"/>
<keyword evidence="2" id="KW-0732">Signal</keyword>
<keyword evidence="4" id="KW-1185">Reference proteome</keyword>
<accession>A0A8H7D9A4</accession>
<comment type="caution">
    <text evidence="3">The sequence shown here is derived from an EMBL/GenBank/DDBJ whole genome shotgun (WGS) entry which is preliminary data.</text>
</comment>
<sequence length="138" mass="13876">MRSSILASLALLAASQCARAASLGYGRRQDIACPPVDDDGTDLTDSTHDDDFVTCTYEGAGACTYSTADGSLSSGLSQCPQGIVQDPSATTNSPSSANSVPTNSSGDDSTSEADTSTDIDSDSAGLSTPGLSTPRPIC</sequence>
<feature type="signal peptide" evidence="2">
    <location>
        <begin position="1"/>
        <end position="20"/>
    </location>
</feature>
<name>A0A8H7D9A4_9AGAR</name>
<feature type="compositionally biased region" description="Acidic residues" evidence="1">
    <location>
        <begin position="109"/>
        <end position="121"/>
    </location>
</feature>
<protein>
    <submittedName>
        <fullName evidence="3">Uncharacterized protein</fullName>
    </submittedName>
</protein>
<dbReference type="EMBL" id="JACAZI010000003">
    <property type="protein sequence ID" value="KAF7366070.1"/>
    <property type="molecule type" value="Genomic_DNA"/>
</dbReference>
<evidence type="ECO:0000256" key="2">
    <source>
        <dbReference type="SAM" id="SignalP"/>
    </source>
</evidence>
<reference evidence="3" key="1">
    <citation type="submission" date="2020-05" db="EMBL/GenBank/DDBJ databases">
        <title>Mycena genomes resolve the evolution of fungal bioluminescence.</title>
        <authorList>
            <person name="Tsai I.J."/>
        </authorList>
    </citation>
    <scope>NUCLEOTIDE SEQUENCE</scope>
    <source>
        <strain evidence="3">CCC161011</strain>
    </source>
</reference>
<evidence type="ECO:0000313" key="4">
    <source>
        <dbReference type="Proteomes" id="UP000620124"/>
    </source>
</evidence>
<dbReference type="Proteomes" id="UP000620124">
    <property type="component" value="Unassembled WGS sequence"/>
</dbReference>
<organism evidence="3 4">
    <name type="scientific">Mycena venus</name>
    <dbReference type="NCBI Taxonomy" id="2733690"/>
    <lineage>
        <taxon>Eukaryota</taxon>
        <taxon>Fungi</taxon>
        <taxon>Dikarya</taxon>
        <taxon>Basidiomycota</taxon>
        <taxon>Agaricomycotina</taxon>
        <taxon>Agaricomycetes</taxon>
        <taxon>Agaricomycetidae</taxon>
        <taxon>Agaricales</taxon>
        <taxon>Marasmiineae</taxon>
        <taxon>Mycenaceae</taxon>
        <taxon>Mycena</taxon>
    </lineage>
</organism>
<dbReference type="OrthoDB" id="3059701at2759"/>
<proteinExistence type="predicted"/>
<evidence type="ECO:0000256" key="1">
    <source>
        <dbReference type="SAM" id="MobiDB-lite"/>
    </source>
</evidence>
<feature type="region of interest" description="Disordered" evidence="1">
    <location>
        <begin position="69"/>
        <end position="138"/>
    </location>
</feature>
<feature type="chain" id="PRO_5034673250" evidence="2">
    <location>
        <begin position="21"/>
        <end position="138"/>
    </location>
</feature>
<gene>
    <name evidence="3" type="ORF">MVEN_00483200</name>
</gene>
<feature type="compositionally biased region" description="Low complexity" evidence="1">
    <location>
        <begin position="87"/>
        <end position="108"/>
    </location>
</feature>